<keyword evidence="4" id="KW-0812">Transmembrane</keyword>
<feature type="transmembrane region" description="Helical" evidence="4">
    <location>
        <begin position="361"/>
        <end position="379"/>
    </location>
</feature>
<evidence type="ECO:0000256" key="2">
    <source>
        <dbReference type="ARBA" id="ARBA00022676"/>
    </source>
</evidence>
<dbReference type="EMBL" id="FNUV01000008">
    <property type="protein sequence ID" value="SEG06704.1"/>
    <property type="molecule type" value="Genomic_DNA"/>
</dbReference>
<feature type="domain" description="Glycosyltransferase 2-like" evidence="5">
    <location>
        <begin position="56"/>
        <end position="172"/>
    </location>
</feature>
<protein>
    <submittedName>
        <fullName evidence="6">Glycosyltransferase, catalytic subunit of cellulose synthase and poly-beta-1,6-N-acetylglucosamine synthase</fullName>
    </submittedName>
</protein>
<keyword evidence="2" id="KW-0328">Glycosyltransferase</keyword>
<organism evidence="6 7">
    <name type="scientific">Xylanibacter ruminicola</name>
    <name type="common">Prevotella ruminicola</name>
    <dbReference type="NCBI Taxonomy" id="839"/>
    <lineage>
        <taxon>Bacteria</taxon>
        <taxon>Pseudomonadati</taxon>
        <taxon>Bacteroidota</taxon>
        <taxon>Bacteroidia</taxon>
        <taxon>Bacteroidales</taxon>
        <taxon>Prevotellaceae</taxon>
        <taxon>Xylanibacter</taxon>
    </lineage>
</organism>
<dbReference type="RefSeq" id="WP_103916164.1">
    <property type="nucleotide sequence ID" value="NZ_FNUV01000008.1"/>
</dbReference>
<keyword evidence="4" id="KW-0472">Membrane</keyword>
<evidence type="ECO:0000313" key="7">
    <source>
        <dbReference type="Proteomes" id="UP000236735"/>
    </source>
</evidence>
<evidence type="ECO:0000256" key="4">
    <source>
        <dbReference type="SAM" id="Phobius"/>
    </source>
</evidence>
<feature type="transmembrane region" description="Helical" evidence="4">
    <location>
        <begin position="6"/>
        <end position="30"/>
    </location>
</feature>
<dbReference type="Proteomes" id="UP000236735">
    <property type="component" value="Unassembled WGS sequence"/>
</dbReference>
<gene>
    <name evidence="6" type="ORF">SAMN05216354_2626</name>
</gene>
<evidence type="ECO:0000313" key="6">
    <source>
        <dbReference type="EMBL" id="SEG06704.1"/>
    </source>
</evidence>
<dbReference type="InterPro" id="IPR029044">
    <property type="entry name" value="Nucleotide-diphossugar_trans"/>
</dbReference>
<dbReference type="Gene3D" id="3.90.550.10">
    <property type="entry name" value="Spore Coat Polysaccharide Biosynthesis Protein SpsA, Chain A"/>
    <property type="match status" value="1"/>
</dbReference>
<proteinExistence type="inferred from homology"/>
<comment type="similarity">
    <text evidence="1">Belongs to the glycosyltransferase 2 family.</text>
</comment>
<dbReference type="PANTHER" id="PTHR43630">
    <property type="entry name" value="POLY-BETA-1,6-N-ACETYL-D-GLUCOSAMINE SYNTHASE"/>
    <property type="match status" value="1"/>
</dbReference>
<dbReference type="GO" id="GO:0016757">
    <property type="term" value="F:glycosyltransferase activity"/>
    <property type="evidence" value="ECO:0007669"/>
    <property type="project" value="UniProtKB-KW"/>
</dbReference>
<dbReference type="InterPro" id="IPR001173">
    <property type="entry name" value="Glyco_trans_2-like"/>
</dbReference>
<dbReference type="AlphaFoldDB" id="A0A1H5X4J1"/>
<name>A0A1H5X4J1_XYLRU</name>
<evidence type="ECO:0000256" key="1">
    <source>
        <dbReference type="ARBA" id="ARBA00006739"/>
    </source>
</evidence>
<dbReference type="CDD" id="cd06439">
    <property type="entry name" value="CESA_like_1"/>
    <property type="match status" value="1"/>
</dbReference>
<evidence type="ECO:0000259" key="5">
    <source>
        <dbReference type="Pfam" id="PF00535"/>
    </source>
</evidence>
<accession>A0A1H5X4J1</accession>
<evidence type="ECO:0000256" key="3">
    <source>
        <dbReference type="ARBA" id="ARBA00022679"/>
    </source>
</evidence>
<dbReference type="Pfam" id="PF00535">
    <property type="entry name" value="Glycos_transf_2"/>
    <property type="match status" value="1"/>
</dbReference>
<keyword evidence="4" id="KW-1133">Transmembrane helix</keyword>
<dbReference type="SUPFAM" id="SSF53448">
    <property type="entry name" value="Nucleotide-diphospho-sugar transferases"/>
    <property type="match status" value="1"/>
</dbReference>
<keyword evidence="3 6" id="KW-0808">Transferase</keyword>
<reference evidence="6 7" key="1">
    <citation type="submission" date="2016-10" db="EMBL/GenBank/DDBJ databases">
        <authorList>
            <person name="de Groot N.N."/>
        </authorList>
    </citation>
    <scope>NUCLEOTIDE SEQUENCE [LARGE SCALE GENOMIC DNA]</scope>
    <source>
        <strain evidence="6 7">AR32</strain>
    </source>
</reference>
<dbReference type="PANTHER" id="PTHR43630:SF1">
    <property type="entry name" value="POLY-BETA-1,6-N-ACETYL-D-GLUCOSAMINE SYNTHASE"/>
    <property type="match status" value="1"/>
</dbReference>
<sequence length="394" mass="45578">MLTLKILFWAMLLIVFYTYIGYGILLYIIIRLKRLFRGTPLKAAMPSDEELPTMTLMICAYNEEDVVEEKMKNTLEIDYPKDKFRIMWVTDGSNDRTNELLKAYPEVDIVFSPERRGKTAALKHGLRELQTRYVTFTDANTMINSGALREIARQFKDPTVGCVAGEKRVTARKAGEAAAEGEGLYWRYESTLKRWDSELYSAMGAAGELYAIDPTLIREVPDEALLDDFMMSMYVVDEGHRIAYTPDAYAQEYGSANIFEESKRKRRIAAGGLQSIWWLRRMLNPRRQPLVTFQYVSHRVLRWSVTPVALVILLLVNIALVAMEPCTFYTIALCLQFIFYTTSIIGWILDYYGKENKLPRIIYYFVFMNINVFRGMAYLRTHGKSGTWEKAKRS</sequence>
<feature type="transmembrane region" description="Helical" evidence="4">
    <location>
        <begin position="328"/>
        <end position="349"/>
    </location>
</feature>
<feature type="transmembrane region" description="Helical" evidence="4">
    <location>
        <begin position="300"/>
        <end position="322"/>
    </location>
</feature>